<evidence type="ECO:0000256" key="1">
    <source>
        <dbReference type="SAM" id="SignalP"/>
    </source>
</evidence>
<keyword evidence="1" id="KW-0732">Signal</keyword>
<feature type="domain" description="Rap1a immunity protein" evidence="2">
    <location>
        <begin position="46"/>
        <end position="111"/>
    </location>
</feature>
<evidence type="ECO:0000259" key="2">
    <source>
        <dbReference type="Pfam" id="PF18602"/>
    </source>
</evidence>
<evidence type="ECO:0000313" key="4">
    <source>
        <dbReference type="Proteomes" id="UP000293433"/>
    </source>
</evidence>
<dbReference type="Proteomes" id="UP000293433">
    <property type="component" value="Unassembled WGS sequence"/>
</dbReference>
<sequence length="119" mass="13116">MSPPRVQRRFSHITVALALLMPSSEPFAAMADTHFVTSVDLVTELKNKERLMLGFVTGVHDTLNGVAFCVPNETMPLELVDAILRWAPGRTSVSVSGARMTTQALAAAWPCRRDRMGQY</sequence>
<keyword evidence="4" id="KW-1185">Reference proteome</keyword>
<protein>
    <recommendedName>
        <fullName evidence="2">Rap1a immunity protein domain-containing protein</fullName>
    </recommendedName>
</protein>
<gene>
    <name evidence="3" type="ORF">EV685_0233</name>
</gene>
<feature type="signal peptide" evidence="1">
    <location>
        <begin position="1"/>
        <end position="28"/>
    </location>
</feature>
<proteinExistence type="predicted"/>
<evidence type="ECO:0000313" key="3">
    <source>
        <dbReference type="EMBL" id="RZS57959.1"/>
    </source>
</evidence>
<reference evidence="3 4" key="1">
    <citation type="submission" date="2019-02" db="EMBL/GenBank/DDBJ databases">
        <title>Genomic Encyclopedia of Type Strains, Phase IV (KMG-IV): sequencing the most valuable type-strain genomes for metagenomic binning, comparative biology and taxonomic classification.</title>
        <authorList>
            <person name="Goeker M."/>
        </authorList>
    </citation>
    <scope>NUCLEOTIDE SEQUENCE [LARGE SCALE GENOMIC DNA]</scope>
    <source>
        <strain evidence="3 4">DSM 10617</strain>
    </source>
</reference>
<dbReference type="EMBL" id="SGWV01000007">
    <property type="protein sequence ID" value="RZS57959.1"/>
    <property type="molecule type" value="Genomic_DNA"/>
</dbReference>
<dbReference type="Gene3D" id="1.10.890.40">
    <property type="match status" value="1"/>
</dbReference>
<organism evidence="3 4">
    <name type="scientific">Sphaerotilus mobilis</name>
    <dbReference type="NCBI Taxonomy" id="47994"/>
    <lineage>
        <taxon>Bacteria</taxon>
        <taxon>Pseudomonadati</taxon>
        <taxon>Pseudomonadota</taxon>
        <taxon>Betaproteobacteria</taxon>
        <taxon>Burkholderiales</taxon>
        <taxon>Sphaerotilaceae</taxon>
        <taxon>Sphaerotilus</taxon>
    </lineage>
</organism>
<dbReference type="Pfam" id="PF18602">
    <property type="entry name" value="Rap1a"/>
    <property type="match status" value="1"/>
</dbReference>
<dbReference type="InterPro" id="IPR041238">
    <property type="entry name" value="Rap1a"/>
</dbReference>
<name>A0A4Q7LW70_9BURK</name>
<comment type="caution">
    <text evidence="3">The sequence shown here is derived from an EMBL/GenBank/DDBJ whole genome shotgun (WGS) entry which is preliminary data.</text>
</comment>
<accession>A0A4Q7LW70</accession>
<dbReference type="AlphaFoldDB" id="A0A4Q7LW70"/>
<feature type="chain" id="PRO_5020772934" description="Rap1a immunity protein domain-containing protein" evidence="1">
    <location>
        <begin position="29"/>
        <end position="119"/>
    </location>
</feature>